<evidence type="ECO:0000256" key="1">
    <source>
        <dbReference type="ARBA" id="ARBA00004141"/>
    </source>
</evidence>
<feature type="transmembrane region" description="Helical" evidence="11">
    <location>
        <begin position="36"/>
        <end position="55"/>
    </location>
</feature>
<protein>
    <submittedName>
        <fullName evidence="12">Solute carrier family 15</fullName>
    </submittedName>
</protein>
<comment type="similarity">
    <text evidence="2 9">Belongs to the major facilitator superfamily. Proton-dependent oligopeptide transporter (POT/PTR) (TC 2.A.17) family.</text>
</comment>
<dbReference type="Pfam" id="PF00854">
    <property type="entry name" value="PTR2"/>
    <property type="match status" value="2"/>
</dbReference>
<dbReference type="AlphaFoldDB" id="A0A0S3Q292"/>
<feature type="transmembrane region" description="Helical" evidence="11">
    <location>
        <begin position="245"/>
        <end position="263"/>
    </location>
</feature>
<dbReference type="InterPro" id="IPR036259">
    <property type="entry name" value="MFS_trans_sf"/>
</dbReference>
<dbReference type="InterPro" id="IPR018456">
    <property type="entry name" value="PTR2_symporter_CS"/>
</dbReference>
<organism evidence="12">
    <name type="scientific">Osedax japonicus</name>
    <dbReference type="NCBI Taxonomy" id="385425"/>
    <lineage>
        <taxon>Eukaryota</taxon>
        <taxon>Metazoa</taxon>
        <taxon>Spiralia</taxon>
        <taxon>Lophotrochozoa</taxon>
        <taxon>Annelida</taxon>
        <taxon>Polychaeta</taxon>
        <taxon>Sedentaria</taxon>
        <taxon>Canalipalpata</taxon>
        <taxon>Sabellida</taxon>
        <taxon>Siboglinidae</taxon>
        <taxon>Osedax</taxon>
    </lineage>
</organism>
<dbReference type="EMBL" id="LC056017">
    <property type="protein sequence ID" value="BAT62469.1"/>
    <property type="molecule type" value="mRNA"/>
</dbReference>
<evidence type="ECO:0000256" key="4">
    <source>
        <dbReference type="ARBA" id="ARBA00022692"/>
    </source>
</evidence>
<accession>A0A0S3Q292</accession>
<evidence type="ECO:0000256" key="10">
    <source>
        <dbReference type="SAM" id="MobiDB-lite"/>
    </source>
</evidence>
<dbReference type="PANTHER" id="PTHR11654">
    <property type="entry name" value="OLIGOPEPTIDE TRANSPORTER-RELATED"/>
    <property type="match status" value="1"/>
</dbReference>
<dbReference type="SUPFAM" id="SSF103473">
    <property type="entry name" value="MFS general substrate transporter"/>
    <property type="match status" value="1"/>
</dbReference>
<comment type="subcellular location">
    <subcellularLocation>
        <location evidence="1 9">Membrane</location>
        <topology evidence="1 9">Multi-pass membrane protein</topology>
    </subcellularLocation>
</comment>
<gene>
    <name evidence="12" type="primary">Oja-slc15a-1</name>
</gene>
<evidence type="ECO:0000256" key="7">
    <source>
        <dbReference type="ARBA" id="ARBA00022989"/>
    </source>
</evidence>
<dbReference type="FunFam" id="1.20.1250.20:FF:000049">
    <property type="entry name" value="Solute carrier family 15 member 2"/>
    <property type="match status" value="1"/>
</dbReference>
<dbReference type="GO" id="GO:0015031">
    <property type="term" value="P:protein transport"/>
    <property type="evidence" value="ECO:0007669"/>
    <property type="project" value="UniProtKB-KW"/>
</dbReference>
<dbReference type="GO" id="GO:0022857">
    <property type="term" value="F:transmembrane transporter activity"/>
    <property type="evidence" value="ECO:0007669"/>
    <property type="project" value="InterPro"/>
</dbReference>
<keyword evidence="6" id="KW-0653">Protein transport</keyword>
<evidence type="ECO:0000256" key="3">
    <source>
        <dbReference type="ARBA" id="ARBA00022448"/>
    </source>
</evidence>
<feature type="transmembrane region" description="Helical" evidence="11">
    <location>
        <begin position="12"/>
        <end position="30"/>
    </location>
</feature>
<feature type="transmembrane region" description="Helical" evidence="11">
    <location>
        <begin position="94"/>
        <end position="114"/>
    </location>
</feature>
<dbReference type="GO" id="GO:0016020">
    <property type="term" value="C:membrane"/>
    <property type="evidence" value="ECO:0007669"/>
    <property type="project" value="UniProtKB-SubCell"/>
</dbReference>
<keyword evidence="8 11" id="KW-0472">Membrane</keyword>
<evidence type="ECO:0000256" key="8">
    <source>
        <dbReference type="ARBA" id="ARBA00023136"/>
    </source>
</evidence>
<feature type="transmembrane region" description="Helical" evidence="11">
    <location>
        <begin position="167"/>
        <end position="188"/>
    </location>
</feature>
<feature type="transmembrane region" description="Helical" evidence="11">
    <location>
        <begin position="597"/>
        <end position="618"/>
    </location>
</feature>
<dbReference type="InterPro" id="IPR000109">
    <property type="entry name" value="POT_fam"/>
</dbReference>
<dbReference type="Gene3D" id="1.20.1250.20">
    <property type="entry name" value="MFS general substrate transporter like domains"/>
    <property type="match status" value="2"/>
</dbReference>
<evidence type="ECO:0000256" key="2">
    <source>
        <dbReference type="ARBA" id="ARBA00005982"/>
    </source>
</evidence>
<keyword evidence="3 9" id="KW-0813">Transport</keyword>
<feature type="transmembrane region" description="Helical" evidence="11">
    <location>
        <begin position="630"/>
        <end position="649"/>
    </location>
</feature>
<evidence type="ECO:0000256" key="5">
    <source>
        <dbReference type="ARBA" id="ARBA00022856"/>
    </source>
</evidence>
<evidence type="ECO:0000256" key="6">
    <source>
        <dbReference type="ARBA" id="ARBA00022927"/>
    </source>
</evidence>
<keyword evidence="5" id="KW-0571">Peptide transport</keyword>
<keyword evidence="4 9" id="KW-0812">Transmembrane</keyword>
<feature type="transmembrane region" description="Helical" evidence="11">
    <location>
        <begin position="67"/>
        <end position="88"/>
    </location>
</feature>
<feature type="transmembrane region" description="Helical" evidence="11">
    <location>
        <begin position="327"/>
        <end position="348"/>
    </location>
</feature>
<feature type="transmembrane region" description="Helical" evidence="11">
    <location>
        <begin position="569"/>
        <end position="588"/>
    </location>
</feature>
<dbReference type="PROSITE" id="PS01022">
    <property type="entry name" value="PTR2_1"/>
    <property type="match status" value="1"/>
</dbReference>
<evidence type="ECO:0000256" key="11">
    <source>
        <dbReference type="SAM" id="Phobius"/>
    </source>
</evidence>
<feature type="region of interest" description="Disordered" evidence="10">
    <location>
        <begin position="660"/>
        <end position="696"/>
    </location>
</feature>
<evidence type="ECO:0000313" key="12">
    <source>
        <dbReference type="EMBL" id="BAT62469.1"/>
    </source>
</evidence>
<feature type="transmembrane region" description="Helical" evidence="11">
    <location>
        <begin position="285"/>
        <end position="306"/>
    </location>
</feature>
<sequence>ILGNEFCERFSFYGMNAILVIYFTRALDYSDDNATAFFHLFKFACYFMPLVGAIVSDGYIGKYRTILYLSVVYCIGNCIMTATAIPWGGNYNKYTPFIGLLLIAIGTGGIKPCVAPFGGDQFESHQVRQKDMFFSIFYISINLGSLISIFVTPLLKTEVHCFGDSCYSLAFGVPAVLMCLALVLFIAGSHWYKIVPTKENTIGMMFGVFAKGIKGKLSSSAPAKEHWMDHAVGPYTEKFVKDCKSLTKIGVLLLPMPIFWALFDQQGSRWTLQASQMSGHLGDFIIQPSMIQIFNPVLIVVLLPILESIVYPTLNKLNIPNTPLQRLSFGMFLAGFAFIITAGVQIMVNNSLPQGLAKGNARFRFINAAPYDINIVMHTVDDTKFPVDKLAWKQDTAYTDIKHGVHDADVTYVDNKGQNKQFKVTIDLAGEFAYQVVFMENANKQLIHKIYKHEKLERTHKGLSTMWIINTITEDISVVMSNPVDAEPIEFKNIASMNHSDYTKLHQQTYTMEVTHNKKVHKNYVKSANGAVYTLIVQTNKTSPANVIVTQHTDVSENSVSVLWQIPQYFVMTLGECFFSVTGLSFAYSQAAPSMKAVLSAGFLLTVAFGNLIVFFVSESLHLGSQLMEFLMFAGLMFVTLIIFILMSLSYEYVKQDSLDDSTAKDDSDSDDDKVPELKSKQSMAFDGTESNDTRL</sequence>
<feature type="compositionally biased region" description="Basic and acidic residues" evidence="10">
    <location>
        <begin position="660"/>
        <end position="680"/>
    </location>
</feature>
<proteinExistence type="evidence at transcript level"/>
<keyword evidence="7 11" id="KW-1133">Transmembrane helix</keyword>
<feature type="non-terminal residue" evidence="12">
    <location>
        <position position="1"/>
    </location>
</feature>
<feature type="transmembrane region" description="Helical" evidence="11">
    <location>
        <begin position="135"/>
        <end position="155"/>
    </location>
</feature>
<dbReference type="PROSITE" id="PS01023">
    <property type="entry name" value="PTR2_2"/>
    <property type="match status" value="1"/>
</dbReference>
<evidence type="ECO:0000256" key="9">
    <source>
        <dbReference type="RuleBase" id="RU003755"/>
    </source>
</evidence>
<name>A0A0S3Q292_9ANNE</name>
<dbReference type="CDD" id="cd17347">
    <property type="entry name" value="MFS_SLC15A1_2_like"/>
    <property type="match status" value="1"/>
</dbReference>
<dbReference type="GO" id="GO:0006857">
    <property type="term" value="P:oligopeptide transport"/>
    <property type="evidence" value="ECO:0007669"/>
    <property type="project" value="InterPro"/>
</dbReference>
<reference evidence="12" key="1">
    <citation type="submission" date="2015-05" db="EMBL/GenBank/DDBJ databases">
        <title>Function and evolution of the root in the bone-eating worm Osedax japonicus.</title>
        <authorList>
            <person name="Miyamoto N."/>
            <person name="Yoshida M."/>
            <person name="Koga H."/>
            <person name="Fujiwara Y."/>
        </authorList>
    </citation>
    <scope>NUCLEOTIDE SEQUENCE</scope>
</reference>